<dbReference type="Proteomes" id="UP001152531">
    <property type="component" value="Unassembled WGS sequence"/>
</dbReference>
<dbReference type="EMBL" id="CALSDN010000001">
    <property type="protein sequence ID" value="CAH6718742.1"/>
    <property type="molecule type" value="Genomic_DNA"/>
</dbReference>
<accession>A0ACA9Y1B1</accession>
<proteinExistence type="predicted"/>
<evidence type="ECO:0000313" key="1">
    <source>
        <dbReference type="EMBL" id="CAH6718742.1"/>
    </source>
</evidence>
<gene>
    <name evidence="1" type="ORF">CLIB1444_01S13520</name>
</gene>
<keyword evidence="2" id="KW-1185">Reference proteome</keyword>
<organism evidence="1 2">
    <name type="scientific">[Candida] jaroonii</name>
    <dbReference type="NCBI Taxonomy" id="467808"/>
    <lineage>
        <taxon>Eukaryota</taxon>
        <taxon>Fungi</taxon>
        <taxon>Dikarya</taxon>
        <taxon>Ascomycota</taxon>
        <taxon>Saccharomycotina</taxon>
        <taxon>Pichiomycetes</taxon>
        <taxon>Debaryomycetaceae</taxon>
        <taxon>Yamadazyma</taxon>
    </lineage>
</organism>
<reference evidence="1" key="1">
    <citation type="submission" date="2022-06" db="EMBL/GenBank/DDBJ databases">
        <authorList>
            <person name="Legras J.-L."/>
            <person name="Devillers H."/>
            <person name="Grondin C."/>
        </authorList>
    </citation>
    <scope>NUCLEOTIDE SEQUENCE</scope>
    <source>
        <strain evidence="1">CLIB 1444</strain>
    </source>
</reference>
<sequence length="790" mass="91977">MGSKRPRRVNTCLFCRSKKLKCDRKSPCSTCVKYKNVNCEYPNINIIRLEEDNEHLVRRLSLLKGQIKTLEKFIEQKDNAIEENSLDSLPFSVSETDISNSSTTVSGPISTTMSVSNSDNSSSGSSENVSDSLNESIDDCGGEEVPEEDYNMENICKIDSDKSCSDILSKVLPGTINLYHFYDPVLYEGKIRKYSPPMTWLSFFHCDKFMKITRKVTFNDLSLDNKLLFFNQLADAGCEHQLEKMFIIKYHDDEGYEDFKSLNDVFDDELSNNRKIISLNSISFQDSFTDKKLQNFEKFNLISKIHFILPKHEVIEILLNRFFKLIYPFIPIIDEDDFRSNIERILNSHKLKIKEKIDLSYIGILLIILRLSYLSIFSLLKDEYNELFETPDNIEIIKSNPINLDAIEVAQECSKYFNLLSYNDLRILQLGLFLRNYEIFGPEYGLGAKSNETYSFDIVLNRLANNLGLFNEFNFSNDNLKLANLKRKISIYIYSNNSIVSGVVSSNFISHSINIKIPAYNTENSNNRSPEIENVTIKLLNICLGGKRIVKTCNEFFEKFNFNDTNNKKNQFNHLINTILTDDMKSQNGARYKAISNTFILQFKITVQVLNLSVLFHVFNGIQDPSIRITFLDRLIYYIFKKTIPIITIIFKKKNELTNVNDLIFIPNLLHLLHRIFIILLSLMIRLKLLNIKLVKENNMNQLYRLNLQLIDLINSSFTKLLKVIHNLSHRYYYAWRTFKIQNYFLRCINLLDLPSIFECELQNDDNYFGVSEQLLESWICMVVNFTKDQ</sequence>
<protein>
    <submittedName>
        <fullName evidence="1">Uncharacterized protein</fullName>
    </submittedName>
</protein>
<name>A0ACA9Y1B1_9ASCO</name>
<comment type="caution">
    <text evidence="1">The sequence shown here is derived from an EMBL/GenBank/DDBJ whole genome shotgun (WGS) entry which is preliminary data.</text>
</comment>
<evidence type="ECO:0000313" key="2">
    <source>
        <dbReference type="Proteomes" id="UP001152531"/>
    </source>
</evidence>